<dbReference type="Proteomes" id="UP001172155">
    <property type="component" value="Unassembled WGS sequence"/>
</dbReference>
<reference evidence="2" key="1">
    <citation type="submission" date="2023-06" db="EMBL/GenBank/DDBJ databases">
        <title>Genome-scale phylogeny and comparative genomics of the fungal order Sordariales.</title>
        <authorList>
            <consortium name="Lawrence Berkeley National Laboratory"/>
            <person name="Hensen N."/>
            <person name="Bonometti L."/>
            <person name="Westerberg I."/>
            <person name="Brannstrom I.O."/>
            <person name="Guillou S."/>
            <person name="Cros-Aarteil S."/>
            <person name="Calhoun S."/>
            <person name="Haridas S."/>
            <person name="Kuo A."/>
            <person name="Mondo S."/>
            <person name="Pangilinan J."/>
            <person name="Riley R."/>
            <person name="LaButti K."/>
            <person name="Andreopoulos B."/>
            <person name="Lipzen A."/>
            <person name="Chen C."/>
            <person name="Yanf M."/>
            <person name="Daum C."/>
            <person name="Ng V."/>
            <person name="Clum A."/>
            <person name="Steindorff A."/>
            <person name="Ohm R."/>
            <person name="Martin F."/>
            <person name="Silar P."/>
            <person name="Natvig D."/>
            <person name="Lalanne C."/>
            <person name="Gautier V."/>
            <person name="Ament-velasquez S.L."/>
            <person name="Kruys A."/>
            <person name="Hutchinson M.I."/>
            <person name="Powell A.J."/>
            <person name="Barry K."/>
            <person name="Miller A.N."/>
            <person name="Grigoriev I.V."/>
            <person name="Debuchy R."/>
            <person name="Gladieux P."/>
            <person name="Thoren M.H."/>
            <person name="Johannesson H."/>
        </authorList>
    </citation>
    <scope>NUCLEOTIDE SEQUENCE</scope>
    <source>
        <strain evidence="2">SMH3187-1</strain>
    </source>
</reference>
<keyword evidence="3" id="KW-1185">Reference proteome</keyword>
<dbReference type="AlphaFoldDB" id="A0AA40K9K9"/>
<evidence type="ECO:0000313" key="2">
    <source>
        <dbReference type="EMBL" id="KAK0751093.1"/>
    </source>
</evidence>
<name>A0AA40K9K9_9PEZI</name>
<protein>
    <submittedName>
        <fullName evidence="2">Uncharacterized protein</fullName>
    </submittedName>
</protein>
<comment type="caution">
    <text evidence="2">The sequence shown here is derived from an EMBL/GenBank/DDBJ whole genome shotgun (WGS) entry which is preliminary data.</text>
</comment>
<organism evidence="2 3">
    <name type="scientific">Schizothecium vesticola</name>
    <dbReference type="NCBI Taxonomy" id="314040"/>
    <lineage>
        <taxon>Eukaryota</taxon>
        <taxon>Fungi</taxon>
        <taxon>Dikarya</taxon>
        <taxon>Ascomycota</taxon>
        <taxon>Pezizomycotina</taxon>
        <taxon>Sordariomycetes</taxon>
        <taxon>Sordariomycetidae</taxon>
        <taxon>Sordariales</taxon>
        <taxon>Schizotheciaceae</taxon>
        <taxon>Schizothecium</taxon>
    </lineage>
</organism>
<dbReference type="EMBL" id="JAUKUD010000002">
    <property type="protein sequence ID" value="KAK0751093.1"/>
    <property type="molecule type" value="Genomic_DNA"/>
</dbReference>
<accession>A0AA40K9K9</accession>
<feature type="region of interest" description="Disordered" evidence="1">
    <location>
        <begin position="1"/>
        <end position="36"/>
    </location>
</feature>
<sequence>MPSHGVLQPTPFSVSSSSLSTHQTRRQVAYTDAQGAKSTDARLISISSTEHETAPEVTPPPPVNFTHSPPRCSRQQPLLCSNSGLQLLSVAYQTFRLHCPIVSRGYLYDTVHPPLSHQSLSSFSCLPSVLLPNTPTPSTSSINFTNGPSQPANIIILRCARGSSIQGFWGLVSRQIGIPRLGQYY</sequence>
<evidence type="ECO:0000313" key="3">
    <source>
        <dbReference type="Proteomes" id="UP001172155"/>
    </source>
</evidence>
<proteinExistence type="predicted"/>
<gene>
    <name evidence="2" type="ORF">B0T18DRAFT_62599</name>
</gene>
<evidence type="ECO:0000256" key="1">
    <source>
        <dbReference type="SAM" id="MobiDB-lite"/>
    </source>
</evidence>